<dbReference type="Pfam" id="PF01547">
    <property type="entry name" value="SBP_bac_1"/>
    <property type="match status" value="1"/>
</dbReference>
<reference evidence="7" key="1">
    <citation type="journal article" date="2020" name="Appl. Environ. Microbiol.">
        <title>Medium-Chain Fatty Acid Synthesis by 'Candidatus Weimeria bifida' gen. nov., sp. nov., and 'Candidatus Pseudoramibacter fermentans' sp. nov.</title>
        <authorList>
            <person name="Scarborough M.J."/>
            <person name="Myers K.S."/>
            <person name="Donohue T.J."/>
            <person name="Noguera D.R."/>
        </authorList>
    </citation>
    <scope>NUCLEOTIDE SEQUENCE</scope>
    <source>
        <strain evidence="7">LCO1.1</strain>
    </source>
</reference>
<dbReference type="InterPro" id="IPR050490">
    <property type="entry name" value="Bact_solute-bd_prot1"/>
</dbReference>
<evidence type="ECO:0000256" key="6">
    <source>
        <dbReference type="SAM" id="SignalP"/>
    </source>
</evidence>
<evidence type="ECO:0000256" key="1">
    <source>
        <dbReference type="ARBA" id="ARBA00022475"/>
    </source>
</evidence>
<dbReference type="PROSITE" id="PS51257">
    <property type="entry name" value="PROKAR_LIPOPROTEIN"/>
    <property type="match status" value="1"/>
</dbReference>
<protein>
    <submittedName>
        <fullName evidence="7">Extracellular solute-binding protein</fullName>
    </submittedName>
</protein>
<dbReference type="SUPFAM" id="SSF53850">
    <property type="entry name" value="Periplasmic binding protein-like II"/>
    <property type="match status" value="1"/>
</dbReference>
<feature type="signal peptide" evidence="6">
    <location>
        <begin position="1"/>
        <end position="22"/>
    </location>
</feature>
<gene>
    <name evidence="7" type="ORF">FRC54_02835</name>
</gene>
<dbReference type="EMBL" id="VOGC01000002">
    <property type="protein sequence ID" value="MQN00915.1"/>
    <property type="molecule type" value="Genomic_DNA"/>
</dbReference>
<keyword evidence="4" id="KW-0564">Palmitate</keyword>
<comment type="caution">
    <text evidence="7">The sequence shown here is derived from an EMBL/GenBank/DDBJ whole genome shotgun (WGS) entry which is preliminary data.</text>
</comment>
<keyword evidence="2 6" id="KW-0732">Signal</keyword>
<keyword evidence="1" id="KW-1003">Cell membrane</keyword>
<evidence type="ECO:0000313" key="8">
    <source>
        <dbReference type="Proteomes" id="UP000460257"/>
    </source>
</evidence>
<evidence type="ECO:0000256" key="5">
    <source>
        <dbReference type="ARBA" id="ARBA00023288"/>
    </source>
</evidence>
<evidence type="ECO:0000256" key="4">
    <source>
        <dbReference type="ARBA" id="ARBA00023139"/>
    </source>
</evidence>
<evidence type="ECO:0000313" key="7">
    <source>
        <dbReference type="EMBL" id="MQN00915.1"/>
    </source>
</evidence>
<dbReference type="InterPro" id="IPR006059">
    <property type="entry name" value="SBP"/>
</dbReference>
<keyword evidence="5" id="KW-0449">Lipoprotein</keyword>
<evidence type="ECO:0000256" key="2">
    <source>
        <dbReference type="ARBA" id="ARBA00022729"/>
    </source>
</evidence>
<accession>A0A6N7IX71</accession>
<dbReference type="Proteomes" id="UP000460257">
    <property type="component" value="Unassembled WGS sequence"/>
</dbReference>
<keyword evidence="8" id="KW-1185">Reference proteome</keyword>
<dbReference type="PANTHER" id="PTHR43649">
    <property type="entry name" value="ARABINOSE-BINDING PROTEIN-RELATED"/>
    <property type="match status" value="1"/>
</dbReference>
<dbReference type="PANTHER" id="PTHR43649:SF33">
    <property type="entry name" value="POLYGALACTURONAN_RHAMNOGALACTURONAN-BINDING PROTEIN YTCQ"/>
    <property type="match status" value="1"/>
</dbReference>
<evidence type="ECO:0000256" key="3">
    <source>
        <dbReference type="ARBA" id="ARBA00023136"/>
    </source>
</evidence>
<sequence length="562" mass="63456">MWKKVLSIFLIIAMTAGCVRQASIQQNDRSEDEGYDANREWYSARHNALSPYPKTITYTLGKLSGNSNSNMPEGDTYENNAYTRYLKKKINVQNKDVFELSGDNSYNEHVSIAVASGNLPDVFLVNSEDEVKRLADAGLIEDLTDAYDNCISVHIKNIYASYGDTILDKAKVNGKLYALPETNIDDGPSLLWLRYDWLKKLGLSTPKTVSDVRKIVKAFRKYDPGENGKGKTTGLVTLPKLYGDSGYSQEYQTDIIFAAFNAYPGHWITKNGKLVYGSVQPEMKKALSYLHDMYLDGSLDRDFMFRDSDNLVDLIVYGKCGAFFGPWWAPNNPLMEAMNKNPKADWRPYLIATDDLGNTSFASQNSSGKFVVVRKGFKYPEVVMKIISALFDYMPYGDDSTKELEDYYIGNVDPTARPLSINVDFKSALSSCYKHLSSVLSLGRDKSELNLLEGSYLTACQNYLKEENSGGEIKTKDWAAYTSRITASHKISDKRIREVPAVYFTETDTMKKNWYRLNQLEQKTLISIVTGDEPLSAFDDFVDSWMKNGGKKITQEVRQKNG</sequence>
<dbReference type="Gene3D" id="3.40.190.10">
    <property type="entry name" value="Periplasmic binding protein-like II"/>
    <property type="match status" value="2"/>
</dbReference>
<proteinExistence type="predicted"/>
<dbReference type="AlphaFoldDB" id="A0A6N7IX71"/>
<keyword evidence="3" id="KW-0472">Membrane</keyword>
<organism evidence="7 8">
    <name type="scientific">Candidatus Weimeria bifida</name>
    <dbReference type="NCBI Taxonomy" id="2599074"/>
    <lineage>
        <taxon>Bacteria</taxon>
        <taxon>Bacillati</taxon>
        <taxon>Bacillota</taxon>
        <taxon>Clostridia</taxon>
        <taxon>Lachnospirales</taxon>
        <taxon>Lachnospiraceae</taxon>
        <taxon>Candidatus Weimeria</taxon>
    </lineage>
</organism>
<feature type="chain" id="PRO_5038471050" evidence="6">
    <location>
        <begin position="23"/>
        <end position="562"/>
    </location>
</feature>
<name>A0A6N7IX71_9FIRM</name>